<feature type="compositionally biased region" description="Pro residues" evidence="2">
    <location>
        <begin position="149"/>
        <end position="158"/>
    </location>
</feature>
<dbReference type="EMBL" id="CAKKNE010000001">
    <property type="protein sequence ID" value="CAH0366357.1"/>
    <property type="molecule type" value="Genomic_DNA"/>
</dbReference>
<feature type="compositionally biased region" description="Low complexity" evidence="2">
    <location>
        <begin position="88"/>
        <end position="98"/>
    </location>
</feature>
<evidence type="ECO:0000256" key="1">
    <source>
        <dbReference type="SAM" id="Coils"/>
    </source>
</evidence>
<keyword evidence="4" id="KW-1185">Reference proteome</keyword>
<feature type="compositionally biased region" description="Basic and acidic residues" evidence="2">
    <location>
        <begin position="260"/>
        <end position="275"/>
    </location>
</feature>
<feature type="compositionally biased region" description="Basic and acidic residues" evidence="2">
    <location>
        <begin position="134"/>
        <end position="148"/>
    </location>
</feature>
<dbReference type="Proteomes" id="UP000789595">
    <property type="component" value="Unassembled WGS sequence"/>
</dbReference>
<sequence length="275" mass="29915">MSRGFNTSMLDAVAALGNAATSPSSRHSGWSDSDESDDGGPPEPVPTPARRASRPPARPRTASRPAIDMARRQDMLDAAFPLRRRRPSATPAPRRASAAPPPTAVREAAPPPPRAKPPPPPPKRKPPPPPPPKKPVEDWEHSLREPIRSKPPPPPPRSPIASLSELEDELASLKRDLKAQTARNAELERRNAERERDANMLRADLADAEAERTRALRLVVGVLGRDRVERALANGGIGSLLRDGRTAYRPTGSMGPPSDAGRRSRSDEMYHVTSW</sequence>
<proteinExistence type="predicted"/>
<comment type="caution">
    <text evidence="3">The sequence shown here is derived from an EMBL/GenBank/DDBJ whole genome shotgun (WGS) entry which is preliminary data.</text>
</comment>
<dbReference type="AlphaFoldDB" id="A0A8J2SA22"/>
<organism evidence="3 4">
    <name type="scientific">Pelagomonas calceolata</name>
    <dbReference type="NCBI Taxonomy" id="35677"/>
    <lineage>
        <taxon>Eukaryota</taxon>
        <taxon>Sar</taxon>
        <taxon>Stramenopiles</taxon>
        <taxon>Ochrophyta</taxon>
        <taxon>Pelagophyceae</taxon>
        <taxon>Pelagomonadales</taxon>
        <taxon>Pelagomonadaceae</taxon>
        <taxon>Pelagomonas</taxon>
    </lineage>
</organism>
<feature type="region of interest" description="Disordered" evidence="2">
    <location>
        <begin position="16"/>
        <end position="162"/>
    </location>
</feature>
<evidence type="ECO:0000313" key="4">
    <source>
        <dbReference type="Proteomes" id="UP000789595"/>
    </source>
</evidence>
<evidence type="ECO:0000256" key="2">
    <source>
        <dbReference type="SAM" id="MobiDB-lite"/>
    </source>
</evidence>
<feature type="coiled-coil region" evidence="1">
    <location>
        <begin position="163"/>
        <end position="218"/>
    </location>
</feature>
<keyword evidence="1" id="KW-0175">Coiled coil</keyword>
<reference evidence="3" key="1">
    <citation type="submission" date="2021-11" db="EMBL/GenBank/DDBJ databases">
        <authorList>
            <consortium name="Genoscope - CEA"/>
            <person name="William W."/>
        </authorList>
    </citation>
    <scope>NUCLEOTIDE SEQUENCE</scope>
</reference>
<name>A0A8J2SA22_9STRA</name>
<accession>A0A8J2SA22</accession>
<feature type="region of interest" description="Disordered" evidence="2">
    <location>
        <begin position="244"/>
        <end position="275"/>
    </location>
</feature>
<evidence type="ECO:0000313" key="3">
    <source>
        <dbReference type="EMBL" id="CAH0366357.1"/>
    </source>
</evidence>
<feature type="compositionally biased region" description="Pro residues" evidence="2">
    <location>
        <begin position="99"/>
        <end position="133"/>
    </location>
</feature>
<protein>
    <submittedName>
        <fullName evidence="3">Uncharacterized protein</fullName>
    </submittedName>
</protein>
<gene>
    <name evidence="3" type="ORF">PECAL_1P28460</name>
</gene>